<dbReference type="GO" id="GO:0005737">
    <property type="term" value="C:cytoplasm"/>
    <property type="evidence" value="ECO:0007669"/>
    <property type="project" value="TreeGrafter"/>
</dbReference>
<evidence type="ECO:0000256" key="4">
    <source>
        <dbReference type="SAM" id="Phobius"/>
    </source>
</evidence>
<keyword evidence="4" id="KW-0812">Transmembrane</keyword>
<sequence length="282" mass="30985">MFLFTVTGEKDSQRFEFVTADPKKIVIVAAATILILASAGVDGFLVPKAIQVSRRHDNFIRKTPFDAKSHLAASTKSRPVEKTDQEWQEILTPDQYYVLRKEGTETPGASELNYVKEPGTFVCAGCGAPLFVTDTKFDSGTGWPSFFAPISSSAIDLDTDFKLLLPRTECSCSQCGGHLGHVFEDGPEPTGQRYCMNGVAMKFFADQERPDLVETVKQQQTNDPFRPSPSQLLPTAIVNGIISAFFVGSFLSSQQTTPIEYLTLLPGLYYGFVSAKNIAKML</sequence>
<dbReference type="GO" id="GO:0030091">
    <property type="term" value="P:protein repair"/>
    <property type="evidence" value="ECO:0007669"/>
    <property type="project" value="InterPro"/>
</dbReference>
<evidence type="ECO:0000256" key="1">
    <source>
        <dbReference type="ARBA" id="ARBA00012499"/>
    </source>
</evidence>
<name>A0A9K3PJ46_9STRA</name>
<organism evidence="6 7">
    <name type="scientific">Nitzschia inconspicua</name>
    <dbReference type="NCBI Taxonomy" id="303405"/>
    <lineage>
        <taxon>Eukaryota</taxon>
        <taxon>Sar</taxon>
        <taxon>Stramenopiles</taxon>
        <taxon>Ochrophyta</taxon>
        <taxon>Bacillariophyta</taxon>
        <taxon>Bacillariophyceae</taxon>
        <taxon>Bacillariophycidae</taxon>
        <taxon>Bacillariales</taxon>
        <taxon>Bacillariaceae</taxon>
        <taxon>Nitzschia</taxon>
    </lineage>
</organism>
<dbReference type="PANTHER" id="PTHR10173">
    <property type="entry name" value="METHIONINE SULFOXIDE REDUCTASE"/>
    <property type="match status" value="1"/>
</dbReference>
<reference evidence="6" key="2">
    <citation type="submission" date="2021-04" db="EMBL/GenBank/DDBJ databases">
        <authorList>
            <person name="Podell S."/>
        </authorList>
    </citation>
    <scope>NUCLEOTIDE SEQUENCE</scope>
    <source>
        <strain evidence="6">Hildebrandi</strain>
    </source>
</reference>
<keyword evidence="4" id="KW-1133">Transmembrane helix</keyword>
<dbReference type="GO" id="GO:0006979">
    <property type="term" value="P:response to oxidative stress"/>
    <property type="evidence" value="ECO:0007669"/>
    <property type="project" value="InterPro"/>
</dbReference>
<dbReference type="InterPro" id="IPR028427">
    <property type="entry name" value="Met_Sox_Rdtase_MsrB"/>
</dbReference>
<dbReference type="NCBIfam" id="TIGR00357">
    <property type="entry name" value="peptide-methionine (R)-S-oxide reductase MsrB"/>
    <property type="match status" value="1"/>
</dbReference>
<comment type="caution">
    <text evidence="6">The sequence shown here is derived from an EMBL/GenBank/DDBJ whole genome shotgun (WGS) entry which is preliminary data.</text>
</comment>
<comment type="similarity">
    <text evidence="3">Belongs to the MsrB Met sulfoxide reductase family.</text>
</comment>
<keyword evidence="7" id="KW-1185">Reference proteome</keyword>
<feature type="transmembrane region" description="Helical" evidence="4">
    <location>
        <begin position="25"/>
        <end position="46"/>
    </location>
</feature>
<dbReference type="OrthoDB" id="44061at2759"/>
<dbReference type="GO" id="GO:0033743">
    <property type="term" value="F:peptide-methionine (R)-S-oxide reductase activity"/>
    <property type="evidence" value="ECO:0007669"/>
    <property type="project" value="UniProtKB-EC"/>
</dbReference>
<protein>
    <recommendedName>
        <fullName evidence="1 3">Peptide-methionine (R)-S-oxide reductase</fullName>
        <ecNumber evidence="1 3">1.8.4.12</ecNumber>
    </recommendedName>
</protein>
<evidence type="ECO:0000256" key="3">
    <source>
        <dbReference type="RuleBase" id="RU365044"/>
    </source>
</evidence>
<evidence type="ECO:0000259" key="5">
    <source>
        <dbReference type="PROSITE" id="PS51790"/>
    </source>
</evidence>
<evidence type="ECO:0000313" key="6">
    <source>
        <dbReference type="EMBL" id="KAG7349135.1"/>
    </source>
</evidence>
<keyword evidence="3" id="KW-0560">Oxidoreductase</keyword>
<gene>
    <name evidence="6" type="ORF">IV203_011732</name>
</gene>
<evidence type="ECO:0000256" key="2">
    <source>
        <dbReference type="ARBA" id="ARBA00048488"/>
    </source>
</evidence>
<keyword evidence="4" id="KW-0472">Membrane</keyword>
<reference evidence="6" key="1">
    <citation type="journal article" date="2021" name="Sci. Rep.">
        <title>Diploid genomic architecture of Nitzschia inconspicua, an elite biomass production diatom.</title>
        <authorList>
            <person name="Oliver A."/>
            <person name="Podell S."/>
            <person name="Pinowska A."/>
            <person name="Traller J.C."/>
            <person name="Smith S.R."/>
            <person name="McClure R."/>
            <person name="Beliaev A."/>
            <person name="Bohutskyi P."/>
            <person name="Hill E.A."/>
            <person name="Rabines A."/>
            <person name="Zheng H."/>
            <person name="Allen L.Z."/>
            <person name="Kuo A."/>
            <person name="Grigoriev I.V."/>
            <person name="Allen A.E."/>
            <person name="Hazlebeck D."/>
            <person name="Allen E.E."/>
        </authorList>
    </citation>
    <scope>NUCLEOTIDE SEQUENCE</scope>
    <source>
        <strain evidence="6">Hildebrandi</strain>
    </source>
</reference>
<dbReference type="PANTHER" id="PTHR10173:SF52">
    <property type="entry name" value="METHIONINE-R-SULFOXIDE REDUCTASE B1"/>
    <property type="match status" value="1"/>
</dbReference>
<dbReference type="EMBL" id="JAGRRH010000019">
    <property type="protein sequence ID" value="KAG7349135.1"/>
    <property type="molecule type" value="Genomic_DNA"/>
</dbReference>
<dbReference type="PROSITE" id="PS51790">
    <property type="entry name" value="MSRB"/>
    <property type="match status" value="1"/>
</dbReference>
<dbReference type="InterPro" id="IPR002579">
    <property type="entry name" value="Met_Sox_Rdtase_MsrB_dom"/>
</dbReference>
<comment type="catalytic activity">
    <reaction evidence="2 3">
        <text>L-methionyl-[protein] + [thioredoxin]-disulfide + H2O = L-methionyl-(R)-S-oxide-[protein] + [thioredoxin]-dithiol</text>
        <dbReference type="Rhea" id="RHEA:24164"/>
        <dbReference type="Rhea" id="RHEA-COMP:10698"/>
        <dbReference type="Rhea" id="RHEA-COMP:10700"/>
        <dbReference type="Rhea" id="RHEA-COMP:12313"/>
        <dbReference type="Rhea" id="RHEA-COMP:12314"/>
        <dbReference type="ChEBI" id="CHEBI:15377"/>
        <dbReference type="ChEBI" id="CHEBI:16044"/>
        <dbReference type="ChEBI" id="CHEBI:29950"/>
        <dbReference type="ChEBI" id="CHEBI:45764"/>
        <dbReference type="ChEBI" id="CHEBI:50058"/>
        <dbReference type="EC" id="1.8.4.12"/>
    </reaction>
</comment>
<dbReference type="EC" id="1.8.4.12" evidence="1 3"/>
<keyword evidence="3" id="KW-0479">Metal-binding</keyword>
<dbReference type="AlphaFoldDB" id="A0A9K3PJ46"/>
<proteinExistence type="inferred from homology"/>
<evidence type="ECO:0000313" key="7">
    <source>
        <dbReference type="Proteomes" id="UP000693970"/>
    </source>
</evidence>
<keyword evidence="3" id="KW-0862">Zinc</keyword>
<feature type="domain" description="MsrB" evidence="5">
    <location>
        <begin position="84"/>
        <end position="206"/>
    </location>
</feature>
<dbReference type="Pfam" id="PF01641">
    <property type="entry name" value="SelR"/>
    <property type="match status" value="1"/>
</dbReference>
<accession>A0A9K3PJ46</accession>
<dbReference type="Proteomes" id="UP000693970">
    <property type="component" value="Unassembled WGS sequence"/>
</dbReference>
<dbReference type="GO" id="GO:0046872">
    <property type="term" value="F:metal ion binding"/>
    <property type="evidence" value="ECO:0007669"/>
    <property type="project" value="UniProtKB-KW"/>
</dbReference>
<comment type="cofactor">
    <cofactor evidence="3">
        <name>Zn(2+)</name>
        <dbReference type="ChEBI" id="CHEBI:29105"/>
    </cofactor>
    <text evidence="3">Binds 1 zinc ion per subunit.</text>
</comment>